<protein>
    <recommendedName>
        <fullName evidence="5">Endonuclease-reverse transcriptase</fullName>
    </recommendedName>
</protein>
<dbReference type="Gene3D" id="3.30.70.1820">
    <property type="entry name" value="L1 transposable element, RRM domain"/>
    <property type="match status" value="1"/>
</dbReference>
<sequence>MDEIMKALKVIPLELDDHKKAIRESGENVTQQVTQNINKILEEKFFALEEKHEKLKEIVDNQEKRISFLEKQARQRNIVFFGIEELESSYDILGKNMLKWLEQNFSVKLTYSDLQEVKRLGKKNDRPRPVVVSFLNLDMKIKIFKQKRALQDTGYYMKEDYPKQVLEKRKQLQEQLKIEREKGNMAFLKYDKLVIPKQTSKRKLSPSPTKPTEDTPKEINTQTKKKNKPQSQHDPMAKRTHSTSERVIKPGMLNFLTNKNTAIDKEISKNKA</sequence>
<dbReference type="KEGG" id="bmor:101741525"/>
<keyword evidence="1" id="KW-0175">Coiled coil</keyword>
<dbReference type="OrthoDB" id="7417618at2759"/>
<evidence type="ECO:0000313" key="3">
    <source>
        <dbReference type="EnsemblMetazoa" id="XP_004926678.1"/>
    </source>
</evidence>
<feature type="coiled-coil region" evidence="1">
    <location>
        <begin position="38"/>
        <end position="72"/>
    </location>
</feature>
<name>A0A8R1WH13_BOMMO</name>
<evidence type="ECO:0000313" key="4">
    <source>
        <dbReference type="Proteomes" id="UP000005204"/>
    </source>
</evidence>
<feature type="region of interest" description="Disordered" evidence="2">
    <location>
        <begin position="198"/>
        <end position="253"/>
    </location>
</feature>
<keyword evidence="4" id="KW-1185">Reference proteome</keyword>
<dbReference type="RefSeq" id="XP_004926678.1">
    <property type="nucleotide sequence ID" value="XM_004926621.3"/>
</dbReference>
<dbReference type="Proteomes" id="UP000005204">
    <property type="component" value="Unassembled WGS sequence"/>
</dbReference>
<evidence type="ECO:0008006" key="5">
    <source>
        <dbReference type="Google" id="ProtNLM"/>
    </source>
</evidence>
<reference evidence="4" key="1">
    <citation type="journal article" date="2008" name="Insect Biochem. Mol. Biol.">
        <title>The genome of a lepidopteran model insect, the silkworm Bombyx mori.</title>
        <authorList>
            <consortium name="International Silkworm Genome Consortium"/>
        </authorList>
    </citation>
    <scope>NUCLEOTIDE SEQUENCE [LARGE SCALE GENOMIC DNA]</scope>
    <source>
        <strain evidence="4">p50T</strain>
    </source>
</reference>
<accession>A0A8R1WH13</accession>
<dbReference type="GeneID" id="101741525"/>
<dbReference type="EnsemblMetazoa" id="XM_004926621.3">
    <property type="protein sequence ID" value="XP_004926678.1"/>
    <property type="gene ID" value="LOC101741525"/>
</dbReference>
<evidence type="ECO:0000256" key="2">
    <source>
        <dbReference type="SAM" id="MobiDB-lite"/>
    </source>
</evidence>
<organism evidence="3 4">
    <name type="scientific">Bombyx mori</name>
    <name type="common">Silk moth</name>
    <dbReference type="NCBI Taxonomy" id="7091"/>
    <lineage>
        <taxon>Eukaryota</taxon>
        <taxon>Metazoa</taxon>
        <taxon>Ecdysozoa</taxon>
        <taxon>Arthropoda</taxon>
        <taxon>Hexapoda</taxon>
        <taxon>Insecta</taxon>
        <taxon>Pterygota</taxon>
        <taxon>Neoptera</taxon>
        <taxon>Endopterygota</taxon>
        <taxon>Lepidoptera</taxon>
        <taxon>Glossata</taxon>
        <taxon>Ditrysia</taxon>
        <taxon>Bombycoidea</taxon>
        <taxon>Bombycidae</taxon>
        <taxon>Bombycinae</taxon>
        <taxon>Bombyx</taxon>
    </lineage>
</organism>
<evidence type="ECO:0000256" key="1">
    <source>
        <dbReference type="SAM" id="Coils"/>
    </source>
</evidence>
<reference evidence="3" key="2">
    <citation type="submission" date="2022-06" db="UniProtKB">
        <authorList>
            <consortium name="EnsemblMetazoa"/>
        </authorList>
    </citation>
    <scope>IDENTIFICATION</scope>
    <source>
        <strain evidence="3">p50T (Dazao)</strain>
    </source>
</reference>
<proteinExistence type="predicted"/>
<dbReference type="AlphaFoldDB" id="A0A8R1WH13"/>